<dbReference type="Gene3D" id="3.90.215.10">
    <property type="entry name" value="Gamma Fibrinogen, chain A, domain 1"/>
    <property type="match status" value="1"/>
</dbReference>
<dbReference type="PANTHER" id="PTHR19143:SF185">
    <property type="entry name" value="ANGIOPOIETIN-RELATED PROTEIN 5"/>
    <property type="match status" value="1"/>
</dbReference>
<evidence type="ECO:0000256" key="1">
    <source>
        <dbReference type="SAM" id="Coils"/>
    </source>
</evidence>
<dbReference type="PROSITE" id="PS51406">
    <property type="entry name" value="FIBRINOGEN_C_2"/>
    <property type="match status" value="1"/>
</dbReference>
<sequence>MEGSLHVIIALFTSYCLGLDITLDRDMPAGTGAQTSCGVLVCTENTKTSRTNNDETSTTVFLNTISSMTVFKAVSSGSKEDVNNKREIQIASVTTREPSITRVGNGLKVAGYLEAERATIRVELAQLEDCWSTFICQVQGLDSHGRETVRTASQVHHPVQIQAGNLKSNASLELLASIQQLLAQSMKGLEDRMELLQKDLFARIQSLQYRMEAKIGQLQNMEENKTGQQMKFGDHSESFKQRSVTKFFFKKRMEDKMDDSKVIQSNGKGIFPNVSQYSNRNKRISHNILYKPFLCDLDAHGGYVIIIQRRVNGSTDFNKNWFDYERGFGSFDGDFWLGNRRLHAITSTGTFELRVEVKYNGKEAYAEYDKFSVSGKKDKYRLHIGSYRGTAGNSLQPYNGKRFSTKDSDNDGRNDTNCAEKYCGGWWFDRCCEPNLNGKWATNLAWHTFTGSGSATSTSMKIRVKK</sequence>
<dbReference type="PANTHER" id="PTHR19143">
    <property type="entry name" value="FIBRINOGEN/TENASCIN/ANGIOPOEITIN"/>
    <property type="match status" value="1"/>
</dbReference>
<name>A0AAE1D347_9GAST</name>
<evidence type="ECO:0000259" key="3">
    <source>
        <dbReference type="PROSITE" id="PS51406"/>
    </source>
</evidence>
<dbReference type="GO" id="GO:0005615">
    <property type="term" value="C:extracellular space"/>
    <property type="evidence" value="ECO:0007669"/>
    <property type="project" value="TreeGrafter"/>
</dbReference>
<dbReference type="Proteomes" id="UP001283361">
    <property type="component" value="Unassembled WGS sequence"/>
</dbReference>
<dbReference type="SUPFAM" id="SSF56496">
    <property type="entry name" value="Fibrinogen C-terminal domain-like"/>
    <property type="match status" value="1"/>
</dbReference>
<dbReference type="Pfam" id="PF00147">
    <property type="entry name" value="Fibrinogen_C"/>
    <property type="match status" value="1"/>
</dbReference>
<dbReference type="InterPro" id="IPR002181">
    <property type="entry name" value="Fibrinogen_a/b/g_C_dom"/>
</dbReference>
<accession>A0AAE1D347</accession>
<keyword evidence="5" id="KW-1185">Reference proteome</keyword>
<gene>
    <name evidence="4" type="ORF">RRG08_041027</name>
</gene>
<evidence type="ECO:0000313" key="4">
    <source>
        <dbReference type="EMBL" id="KAK3755113.1"/>
    </source>
</evidence>
<keyword evidence="2" id="KW-0732">Signal</keyword>
<feature type="chain" id="PRO_5042221035" description="Fibrinogen C-terminal domain-containing protein" evidence="2">
    <location>
        <begin position="19"/>
        <end position="466"/>
    </location>
</feature>
<dbReference type="InterPro" id="IPR036056">
    <property type="entry name" value="Fibrinogen-like_C"/>
</dbReference>
<dbReference type="EMBL" id="JAWDGP010005608">
    <property type="protein sequence ID" value="KAK3755113.1"/>
    <property type="molecule type" value="Genomic_DNA"/>
</dbReference>
<evidence type="ECO:0000256" key="2">
    <source>
        <dbReference type="SAM" id="SignalP"/>
    </source>
</evidence>
<dbReference type="SMART" id="SM00186">
    <property type="entry name" value="FBG"/>
    <property type="match status" value="1"/>
</dbReference>
<dbReference type="InterPro" id="IPR050373">
    <property type="entry name" value="Fibrinogen_C-term_domain"/>
</dbReference>
<proteinExistence type="predicted"/>
<feature type="domain" description="Fibrinogen C-terminal" evidence="3">
    <location>
        <begin position="251"/>
        <end position="466"/>
    </location>
</feature>
<organism evidence="4 5">
    <name type="scientific">Elysia crispata</name>
    <name type="common">lettuce slug</name>
    <dbReference type="NCBI Taxonomy" id="231223"/>
    <lineage>
        <taxon>Eukaryota</taxon>
        <taxon>Metazoa</taxon>
        <taxon>Spiralia</taxon>
        <taxon>Lophotrochozoa</taxon>
        <taxon>Mollusca</taxon>
        <taxon>Gastropoda</taxon>
        <taxon>Heterobranchia</taxon>
        <taxon>Euthyneura</taxon>
        <taxon>Panpulmonata</taxon>
        <taxon>Sacoglossa</taxon>
        <taxon>Placobranchoidea</taxon>
        <taxon>Plakobranchidae</taxon>
        <taxon>Elysia</taxon>
    </lineage>
</organism>
<reference evidence="4" key="1">
    <citation type="journal article" date="2023" name="G3 (Bethesda)">
        <title>A reference genome for the long-term kleptoplast-retaining sea slug Elysia crispata morphotype clarki.</title>
        <authorList>
            <person name="Eastman K.E."/>
            <person name="Pendleton A.L."/>
            <person name="Shaikh M.A."/>
            <person name="Suttiyut T."/>
            <person name="Ogas R."/>
            <person name="Tomko P."/>
            <person name="Gavelis G."/>
            <person name="Widhalm J.R."/>
            <person name="Wisecaver J.H."/>
        </authorList>
    </citation>
    <scope>NUCLEOTIDE SEQUENCE</scope>
    <source>
        <strain evidence="4">ECLA1</strain>
    </source>
</reference>
<feature type="coiled-coil region" evidence="1">
    <location>
        <begin position="179"/>
        <end position="224"/>
    </location>
</feature>
<keyword evidence="1" id="KW-0175">Coiled coil</keyword>
<comment type="caution">
    <text evidence="4">The sequence shown here is derived from an EMBL/GenBank/DDBJ whole genome shotgun (WGS) entry which is preliminary data.</text>
</comment>
<feature type="signal peptide" evidence="2">
    <location>
        <begin position="1"/>
        <end position="18"/>
    </location>
</feature>
<dbReference type="InterPro" id="IPR014716">
    <property type="entry name" value="Fibrinogen_a/b/g_C_1"/>
</dbReference>
<dbReference type="CDD" id="cd00087">
    <property type="entry name" value="FReD"/>
    <property type="match status" value="1"/>
</dbReference>
<dbReference type="AlphaFoldDB" id="A0AAE1D347"/>
<protein>
    <recommendedName>
        <fullName evidence="3">Fibrinogen C-terminal domain-containing protein</fullName>
    </recommendedName>
</protein>
<evidence type="ECO:0000313" key="5">
    <source>
        <dbReference type="Proteomes" id="UP001283361"/>
    </source>
</evidence>